<dbReference type="EMBL" id="JASGBQ010000009">
    <property type="protein sequence ID" value="MDI9242226.1"/>
    <property type="molecule type" value="Genomic_DNA"/>
</dbReference>
<keyword evidence="2" id="KW-1185">Reference proteome</keyword>
<reference evidence="1 2" key="1">
    <citation type="submission" date="2023-05" db="EMBL/GenBank/DDBJ databases">
        <title>[ruminococcus] sp. nov., isolated from a pig farm feces dump.</title>
        <authorList>
            <person name="Chang Y.-H."/>
        </authorList>
    </citation>
    <scope>NUCLEOTIDE SEQUENCE [LARGE SCALE GENOMIC DNA]</scope>
    <source>
        <strain evidence="1 2">YH-rum2234</strain>
    </source>
</reference>
<organism evidence="1 2">
    <name type="scientific">Fusibacillus kribbianus</name>
    <dbReference type="NCBI Taxonomy" id="3044208"/>
    <lineage>
        <taxon>Bacteria</taxon>
        <taxon>Bacillati</taxon>
        <taxon>Bacillota</taxon>
        <taxon>Clostridia</taxon>
        <taxon>Lachnospirales</taxon>
        <taxon>Lachnospiraceae</taxon>
        <taxon>Fusibacillus</taxon>
    </lineage>
</organism>
<evidence type="ECO:0000313" key="1">
    <source>
        <dbReference type="EMBL" id="MDI9242226.1"/>
    </source>
</evidence>
<name>A0AAP4BCJ2_9FIRM</name>
<proteinExistence type="predicted"/>
<evidence type="ECO:0000313" key="2">
    <source>
        <dbReference type="Proteomes" id="UP001300383"/>
    </source>
</evidence>
<protein>
    <submittedName>
        <fullName evidence="1">Uncharacterized protein</fullName>
    </submittedName>
</protein>
<sequence>MSSDGIVLDKFSITLPEGATDALYGYEFEQMGASDLTLITENGELYGVVSAENHDLSETSFKVWVSAKTADGR</sequence>
<gene>
    <name evidence="1" type="ORF">QJ036_07000</name>
</gene>
<dbReference type="RefSeq" id="WP_283230675.1">
    <property type="nucleotide sequence ID" value="NZ_JASGBQ010000009.1"/>
</dbReference>
<dbReference type="AlphaFoldDB" id="A0AAP4BCJ2"/>
<comment type="caution">
    <text evidence="1">The sequence shown here is derived from an EMBL/GenBank/DDBJ whole genome shotgun (WGS) entry which is preliminary data.</text>
</comment>
<accession>A0AAP4BCJ2</accession>
<dbReference type="Proteomes" id="UP001300383">
    <property type="component" value="Unassembled WGS sequence"/>
</dbReference>